<dbReference type="InterPro" id="IPR046977">
    <property type="entry name" value="RsmC/RlmG"/>
</dbReference>
<accession>A0A366XPT5</accession>
<evidence type="ECO:0000256" key="1">
    <source>
        <dbReference type="ARBA" id="ARBA00022603"/>
    </source>
</evidence>
<name>A0A366XPT5_9BACI</name>
<evidence type="ECO:0000256" key="2">
    <source>
        <dbReference type="ARBA" id="ARBA00022679"/>
    </source>
</evidence>
<evidence type="ECO:0000313" key="4">
    <source>
        <dbReference type="EMBL" id="RBW67746.1"/>
    </source>
</evidence>
<dbReference type="InterPro" id="IPR007848">
    <property type="entry name" value="Small_mtfrase_dom"/>
</dbReference>
<dbReference type="SUPFAM" id="SSF53335">
    <property type="entry name" value="S-adenosyl-L-methionine-dependent methyltransferases"/>
    <property type="match status" value="1"/>
</dbReference>
<keyword evidence="5" id="KW-1185">Reference proteome</keyword>
<dbReference type="RefSeq" id="WP_113808026.1">
    <property type="nucleotide sequence ID" value="NZ_QOCW01000030.1"/>
</dbReference>
<dbReference type="Gene3D" id="3.40.50.150">
    <property type="entry name" value="Vaccinia Virus protein VP39"/>
    <property type="match status" value="1"/>
</dbReference>
<dbReference type="PANTHER" id="PTHR47816">
    <property type="entry name" value="RIBOSOMAL RNA SMALL SUBUNIT METHYLTRANSFERASE C"/>
    <property type="match status" value="1"/>
</dbReference>
<dbReference type="InterPro" id="IPR029063">
    <property type="entry name" value="SAM-dependent_MTases_sf"/>
</dbReference>
<dbReference type="AlphaFoldDB" id="A0A366XPT5"/>
<dbReference type="Pfam" id="PF05175">
    <property type="entry name" value="MTS"/>
    <property type="match status" value="1"/>
</dbReference>
<dbReference type="GO" id="GO:0008757">
    <property type="term" value="F:S-adenosylmethionine-dependent methyltransferase activity"/>
    <property type="evidence" value="ECO:0007669"/>
    <property type="project" value="InterPro"/>
</dbReference>
<comment type="caution">
    <text evidence="4">The sequence shown here is derived from an EMBL/GenBank/DDBJ whole genome shotgun (WGS) entry which is preliminary data.</text>
</comment>
<dbReference type="EMBL" id="QOCW01000030">
    <property type="protein sequence ID" value="RBW67746.1"/>
    <property type="molecule type" value="Genomic_DNA"/>
</dbReference>
<feature type="domain" description="Methyltransferase small" evidence="3">
    <location>
        <begin position="27"/>
        <end position="195"/>
    </location>
</feature>
<protein>
    <submittedName>
        <fullName evidence="4">16S rRNA methyltransferase</fullName>
    </submittedName>
</protein>
<gene>
    <name evidence="4" type="ORF">DS031_20325</name>
</gene>
<dbReference type="GO" id="GO:0032259">
    <property type="term" value="P:methylation"/>
    <property type="evidence" value="ECO:0007669"/>
    <property type="project" value="UniProtKB-KW"/>
</dbReference>
<reference evidence="4 5" key="1">
    <citation type="submission" date="2018-07" db="EMBL/GenBank/DDBJ databases">
        <title>Lottiidibacillus patelloidae gen. nov., sp. nov., isolated from the intestinal tract of a marine limpet and the reclassification of B. taeanensis BH030017T, B. algicola KMM 3737T and B. hwajinpoensis SW-72T as genus Lottiidibacillus.</title>
        <authorList>
            <person name="Liu R."/>
            <person name="Huang Z."/>
        </authorList>
    </citation>
    <scope>NUCLEOTIDE SEQUENCE [LARGE SCALE GENOMIC DNA]</scope>
    <source>
        <strain evidence="4 5">BH030017</strain>
    </source>
</reference>
<dbReference type="CDD" id="cd02440">
    <property type="entry name" value="AdoMet_MTases"/>
    <property type="match status" value="1"/>
</dbReference>
<keyword evidence="1 4" id="KW-0489">Methyltransferase</keyword>
<organism evidence="4 5">
    <name type="scientific">Bacillus taeanensis</name>
    <dbReference type="NCBI Taxonomy" id="273032"/>
    <lineage>
        <taxon>Bacteria</taxon>
        <taxon>Bacillati</taxon>
        <taxon>Bacillota</taxon>
        <taxon>Bacilli</taxon>
        <taxon>Bacillales</taxon>
        <taxon>Bacillaceae</taxon>
        <taxon>Bacillus</taxon>
    </lineage>
</organism>
<evidence type="ECO:0000313" key="5">
    <source>
        <dbReference type="Proteomes" id="UP000253314"/>
    </source>
</evidence>
<dbReference type="Proteomes" id="UP000253314">
    <property type="component" value="Unassembled WGS sequence"/>
</dbReference>
<dbReference type="PANTHER" id="PTHR47816:SF4">
    <property type="entry name" value="RIBOSOMAL RNA SMALL SUBUNIT METHYLTRANSFERASE C"/>
    <property type="match status" value="1"/>
</dbReference>
<dbReference type="OrthoDB" id="9764961at2"/>
<keyword evidence="2 4" id="KW-0808">Transferase</keyword>
<sequence length="200" mass="22623">MSEHYYSEKPTVKSNPKTWSYMLKNHELRFTSDHGVFSKDTIDFGTRLLIETFKFPETEGDILDVGCGYGPVGISLAKTEPSRKVKMVDVNERAIELSKQNAKANHVTNVEVLQSNLFENVSKTGYAAILSNPPIRTGKKLVHTLFEEAHRFLVSNGELWIVIQKKQGAPSAKEKLESLFDEVEIVEKSKGYFIIRAKKC</sequence>
<evidence type="ECO:0000259" key="3">
    <source>
        <dbReference type="Pfam" id="PF05175"/>
    </source>
</evidence>
<proteinExistence type="predicted"/>